<sequence>MLTIDEARYLNTLPGADFDANTEPLGCDFEVHEPEVRHAACAQMQYIEPGKIVLWWLLWGEDGHRELRIEQGCRKTVVDETCLLIKGHPHGCNQDIFSTRR</sequence>
<proteinExistence type="predicted"/>
<evidence type="ECO:0000313" key="1">
    <source>
        <dbReference type="EMBL" id="PNG18590.1"/>
    </source>
</evidence>
<reference evidence="1 2" key="1">
    <citation type="submission" date="2018-01" db="EMBL/GenBank/DDBJ databases">
        <title>Draft genome sequence of Streptomyces sp. 13K301.</title>
        <authorList>
            <person name="Sahin N."/>
            <person name="Saygin H."/>
            <person name="Ay H."/>
        </authorList>
    </citation>
    <scope>NUCLEOTIDE SEQUENCE [LARGE SCALE GENOMIC DNA]</scope>
    <source>
        <strain evidence="1 2">13K301</strain>
    </source>
</reference>
<dbReference type="Proteomes" id="UP000235943">
    <property type="component" value="Unassembled WGS sequence"/>
</dbReference>
<dbReference type="EMBL" id="POUC01000298">
    <property type="protein sequence ID" value="PNG18590.1"/>
    <property type="molecule type" value="Genomic_DNA"/>
</dbReference>
<keyword evidence="2" id="KW-1185">Reference proteome</keyword>
<name>A0A2N8THS9_9ACTN</name>
<protein>
    <submittedName>
        <fullName evidence="1">Uncharacterized protein</fullName>
    </submittedName>
</protein>
<organism evidence="1 2">
    <name type="scientific">Streptomyces cahuitamycinicus</name>
    <dbReference type="NCBI Taxonomy" id="2070367"/>
    <lineage>
        <taxon>Bacteria</taxon>
        <taxon>Bacillati</taxon>
        <taxon>Actinomycetota</taxon>
        <taxon>Actinomycetes</taxon>
        <taxon>Kitasatosporales</taxon>
        <taxon>Streptomycetaceae</taxon>
        <taxon>Streptomyces</taxon>
    </lineage>
</organism>
<accession>A0A2N8THS9</accession>
<evidence type="ECO:0000313" key="2">
    <source>
        <dbReference type="Proteomes" id="UP000235943"/>
    </source>
</evidence>
<comment type="caution">
    <text evidence="1">The sequence shown here is derived from an EMBL/GenBank/DDBJ whole genome shotgun (WGS) entry which is preliminary data.</text>
</comment>
<dbReference type="AlphaFoldDB" id="A0A2N8THS9"/>
<gene>
    <name evidence="1" type="ORF">C1J00_30250</name>
</gene>